<keyword evidence="11" id="KW-1185">Reference proteome</keyword>
<dbReference type="InterPro" id="IPR018161">
    <property type="entry name" value="Wnt_CS"/>
</dbReference>
<reference evidence="10" key="2">
    <citation type="submission" date="2019-04" db="EMBL/GenBank/DDBJ databases">
        <authorList>
            <person name="Howe K."/>
            <person name="Paulini M."/>
            <person name="Williams G."/>
        </authorList>
    </citation>
    <scope>NUCLEOTIDE SEQUENCE [LARGE SCALE GENOMIC DNA]</scope>
    <source>
        <strain evidence="10">FR3</strain>
    </source>
</reference>
<keyword evidence="6 9" id="KW-0879">Wnt signaling pathway</keyword>
<dbReference type="GeneID" id="6095511"/>
<dbReference type="GO" id="GO:0010623">
    <property type="term" value="P:programmed cell death involved in cell development"/>
    <property type="evidence" value="ECO:0007669"/>
    <property type="project" value="EnsemblMetazoa"/>
</dbReference>
<dbReference type="GO" id="GO:1905488">
    <property type="term" value="P:positive regulation of anterior/posterior axon guidance"/>
    <property type="evidence" value="ECO:0007669"/>
    <property type="project" value="EnsemblMetazoa"/>
</dbReference>
<dbReference type="GO" id="GO:0070986">
    <property type="term" value="P:left/right axis specification"/>
    <property type="evidence" value="ECO:0007669"/>
    <property type="project" value="EnsemblMetazoa"/>
</dbReference>
<dbReference type="PANTHER" id="PTHR12027">
    <property type="entry name" value="WNT RELATED"/>
    <property type="match status" value="1"/>
</dbReference>
<dbReference type="Pfam" id="PF00110">
    <property type="entry name" value="wnt"/>
    <property type="match status" value="1"/>
</dbReference>
<dbReference type="GO" id="GO:0030971">
    <property type="term" value="F:receptor tyrosine kinase binding"/>
    <property type="evidence" value="ECO:0007669"/>
    <property type="project" value="EnsemblMetazoa"/>
</dbReference>
<keyword evidence="8" id="KW-0449">Lipoprotein</keyword>
<dbReference type="GO" id="GO:0030182">
    <property type="term" value="P:neuron differentiation"/>
    <property type="evidence" value="ECO:0007669"/>
    <property type="project" value="TreeGrafter"/>
</dbReference>
<dbReference type="GO" id="GO:0097475">
    <property type="term" value="P:motor neuron migration"/>
    <property type="evidence" value="ECO:0007669"/>
    <property type="project" value="EnsemblMetazoa"/>
</dbReference>
<dbReference type="SMART" id="SM00097">
    <property type="entry name" value="WNT1"/>
    <property type="match status" value="1"/>
</dbReference>
<organism evidence="10">
    <name type="scientific">Brugia malayi</name>
    <name type="common">Filarial nematode worm</name>
    <dbReference type="NCBI Taxonomy" id="6279"/>
    <lineage>
        <taxon>Eukaryota</taxon>
        <taxon>Metazoa</taxon>
        <taxon>Ecdysozoa</taxon>
        <taxon>Nematoda</taxon>
        <taxon>Chromadorea</taxon>
        <taxon>Rhabditida</taxon>
        <taxon>Spirurina</taxon>
        <taxon>Spiruromorpha</taxon>
        <taxon>Filarioidea</taxon>
        <taxon>Onchocercidae</taxon>
        <taxon>Brugia</taxon>
    </lineage>
</organism>
<proteinExistence type="inferred from homology"/>
<dbReference type="PRINTS" id="PR01349">
    <property type="entry name" value="WNTPROTEIN"/>
</dbReference>
<evidence type="ECO:0000256" key="7">
    <source>
        <dbReference type="ARBA" id="ARBA00023157"/>
    </source>
</evidence>
<keyword evidence="5" id="KW-0272">Extracellular matrix</keyword>
<dbReference type="GO" id="GO:0060070">
    <property type="term" value="P:canonical Wnt signaling pathway"/>
    <property type="evidence" value="ECO:0007669"/>
    <property type="project" value="EnsemblMetazoa"/>
</dbReference>
<accession>A0A8L7TCE4</accession>
<keyword evidence="4" id="KW-0964">Secreted</keyword>
<dbReference type="GO" id="GO:0040028">
    <property type="term" value="P:regulation of vulval development"/>
    <property type="evidence" value="ECO:0007669"/>
    <property type="project" value="EnsemblMetazoa"/>
</dbReference>
<comment type="subcellular location">
    <subcellularLocation>
        <location evidence="1 9">Secreted</location>
        <location evidence="1 9">Extracellular space</location>
        <location evidence="1 9">Extracellular matrix</location>
    </subcellularLocation>
</comment>
<dbReference type="Gene3D" id="3.30.2460.20">
    <property type="match status" value="1"/>
</dbReference>
<dbReference type="PANTHER" id="PTHR12027:SF70">
    <property type="entry name" value="PROTEIN WNT-16"/>
    <property type="match status" value="1"/>
</dbReference>
<dbReference type="PROSITE" id="PS00246">
    <property type="entry name" value="WNT1"/>
    <property type="match status" value="1"/>
</dbReference>
<evidence type="ECO:0000256" key="5">
    <source>
        <dbReference type="ARBA" id="ARBA00022530"/>
    </source>
</evidence>
<dbReference type="GO" id="GO:1905485">
    <property type="term" value="P:positive regulation of motor neuron migration"/>
    <property type="evidence" value="ECO:0007669"/>
    <property type="project" value="EnsemblMetazoa"/>
</dbReference>
<dbReference type="GO" id="GO:0034514">
    <property type="term" value="P:mitochondrial unfolded protein response"/>
    <property type="evidence" value="ECO:0007669"/>
    <property type="project" value="EnsemblMetazoa"/>
</dbReference>
<dbReference type="GO" id="GO:0005109">
    <property type="term" value="F:frizzled binding"/>
    <property type="evidence" value="ECO:0007669"/>
    <property type="project" value="TreeGrafter"/>
</dbReference>
<keyword evidence="3 9" id="KW-0217">Developmental protein</keyword>
<sequence>MIHIMIFLNYCLTIFTILLNIVSAQHYNWLSLALSSTAQYSPAFHAASDFDKQQYRTLCERLLGLNPAQISICQQHPFAIPSIGRGARDSVVECQAQFKFERWNCSERISKHSNVTTNGFQDLLGQTLRAGNRETAFISAVASAGIVHAITKGCSAGNLTECGCDSQPGGQRYTDLDHASAIGREKFSWGGCSDNSKYGVHFAKQFLDRFEREQYEKDRDIRHLMNLHNNFVGREAIVQNMRKQCRCHGVSGSCEFKTCWLQMPRFAEIGEMLKQRYNHFAVQVAKRAKKRLRRKERSERKKPLRGNEIAYINKSPNYCERNDAEGILGTHGRECNQSSLNSDSCDLLCCGRGYNTKEEIRTVQCHCKFVWCCSVKCKTCTEKVLVHTCK</sequence>
<dbReference type="CDD" id="cd19344">
    <property type="entry name" value="Wnt_Wnt16"/>
    <property type="match status" value="1"/>
</dbReference>
<dbReference type="InterPro" id="IPR043158">
    <property type="entry name" value="Wnt_C"/>
</dbReference>
<dbReference type="RefSeq" id="XP_042929118.1">
    <property type="nucleotide sequence ID" value="XM_043073184.1"/>
</dbReference>
<name>A0A4E9EP49_BRUMA</name>
<dbReference type="GO" id="GO:1904936">
    <property type="term" value="P:interneuron migration"/>
    <property type="evidence" value="ECO:0007669"/>
    <property type="project" value="EnsemblMetazoa"/>
</dbReference>
<dbReference type="GO" id="GO:0008356">
    <property type="term" value="P:asymmetric cell division"/>
    <property type="evidence" value="ECO:0007669"/>
    <property type="project" value="EnsemblMetazoa"/>
</dbReference>
<dbReference type="AlphaFoldDB" id="A0A4E9EP49"/>
<dbReference type="EMBL" id="CAAKNF010000196">
    <property type="protein sequence ID" value="VIO85937.1"/>
    <property type="molecule type" value="Genomic_DNA"/>
</dbReference>
<evidence type="ECO:0000256" key="6">
    <source>
        <dbReference type="ARBA" id="ARBA00022687"/>
    </source>
</evidence>
<dbReference type="GO" id="GO:0005125">
    <property type="term" value="F:cytokine activity"/>
    <property type="evidence" value="ECO:0007669"/>
    <property type="project" value="TreeGrafter"/>
</dbReference>
<dbReference type="GO" id="GO:1905484">
    <property type="term" value="P:negative regulation of motor neuron migration"/>
    <property type="evidence" value="ECO:0007669"/>
    <property type="project" value="EnsemblMetazoa"/>
</dbReference>
<evidence type="ECO:0000256" key="8">
    <source>
        <dbReference type="ARBA" id="ARBA00023288"/>
    </source>
</evidence>
<evidence type="ECO:0000256" key="4">
    <source>
        <dbReference type="ARBA" id="ARBA00022525"/>
    </source>
</evidence>
<evidence type="ECO:0000256" key="3">
    <source>
        <dbReference type="ARBA" id="ARBA00022473"/>
    </source>
</evidence>
<dbReference type="InterPro" id="IPR005817">
    <property type="entry name" value="Wnt"/>
</dbReference>
<dbReference type="GO" id="GO:0045165">
    <property type="term" value="P:cell fate commitment"/>
    <property type="evidence" value="ECO:0007669"/>
    <property type="project" value="TreeGrafter"/>
</dbReference>
<dbReference type="GO" id="GO:1905809">
    <property type="term" value="P:negative regulation of synapse organization"/>
    <property type="evidence" value="ECO:0007669"/>
    <property type="project" value="EnsemblMetazoa"/>
</dbReference>
<evidence type="ECO:0000256" key="2">
    <source>
        <dbReference type="ARBA" id="ARBA00005683"/>
    </source>
</evidence>
<dbReference type="GO" id="GO:0000132">
    <property type="term" value="P:establishment of mitotic spindle orientation"/>
    <property type="evidence" value="ECO:0007669"/>
    <property type="project" value="EnsemblMetazoa"/>
</dbReference>
<evidence type="ECO:0000313" key="12">
    <source>
        <dbReference type="WBParaSite" id="Bm6232.1"/>
    </source>
</evidence>
<dbReference type="GO" id="GO:0005615">
    <property type="term" value="C:extracellular space"/>
    <property type="evidence" value="ECO:0007669"/>
    <property type="project" value="EnsemblMetazoa"/>
</dbReference>
<gene>
    <name evidence="10" type="primary">Bma-egl-20</name>
    <name evidence="10" type="ORF">BM_BM6232</name>
</gene>
<dbReference type="CTD" id="6095511"/>
<reference evidence="11" key="1">
    <citation type="journal article" date="2007" name="Science">
        <title>Draft genome of the filarial nematode parasite Brugia malayi.</title>
        <authorList>
            <person name="Ghedin E."/>
            <person name="Wang S."/>
            <person name="Spiro D."/>
            <person name="Caler E."/>
            <person name="Zhao Q."/>
            <person name="Crabtree J."/>
            <person name="Allen J.E."/>
            <person name="Delcher A.L."/>
            <person name="Guiliano D.B."/>
            <person name="Miranda-Saavedra D."/>
            <person name="Angiuoli S.V."/>
            <person name="Creasy T."/>
            <person name="Amedeo P."/>
            <person name="Haas B."/>
            <person name="El-Sayed N.M."/>
            <person name="Wortman J.R."/>
            <person name="Feldblyum T."/>
            <person name="Tallon L."/>
            <person name="Schatz M."/>
            <person name="Shumway M."/>
            <person name="Koo H."/>
            <person name="Salzberg S.L."/>
            <person name="Schobel S."/>
            <person name="Pertea M."/>
            <person name="Pop M."/>
            <person name="White O."/>
            <person name="Barton G.J."/>
            <person name="Carlow C.K."/>
            <person name="Crawford M.J."/>
            <person name="Daub J."/>
            <person name="Dimmic M.W."/>
            <person name="Estes C.F."/>
            <person name="Foster J.M."/>
            <person name="Ganatra M."/>
            <person name="Gregory W.F."/>
            <person name="Johnson N.M."/>
            <person name="Jin J."/>
            <person name="Komuniecki R."/>
            <person name="Korf I."/>
            <person name="Kumar S."/>
            <person name="Laney S."/>
            <person name="Li B.W."/>
            <person name="Li W."/>
            <person name="Lindblom T.H."/>
            <person name="Lustigman S."/>
            <person name="Ma D."/>
            <person name="Maina C.V."/>
            <person name="Martin D.M."/>
            <person name="McCarter J.P."/>
            <person name="McReynolds L."/>
            <person name="Mitreva M."/>
            <person name="Nutman T.B."/>
            <person name="Parkinson J."/>
            <person name="Peregrin-Alvarez J.M."/>
            <person name="Poole C."/>
            <person name="Ren Q."/>
            <person name="Saunders L."/>
            <person name="Sluder A.E."/>
            <person name="Smith K."/>
            <person name="Stanke M."/>
            <person name="Unnasch T.R."/>
            <person name="Ware J."/>
            <person name="Wei A.D."/>
            <person name="Weil G."/>
            <person name="Williams D.J."/>
            <person name="Zhang Y."/>
            <person name="Williams S.A."/>
            <person name="Fraser-Liggett C."/>
            <person name="Slatko B."/>
            <person name="Blaxter M.L."/>
            <person name="Scott A.L."/>
        </authorList>
    </citation>
    <scope>NUCLEOTIDE SEQUENCE</scope>
    <source>
        <strain evidence="11">FR3</strain>
    </source>
</reference>
<protein>
    <recommendedName>
        <fullName evidence="9">Protein Wnt</fullName>
    </recommendedName>
</protein>
<dbReference type="WBParaSite" id="Bm6232.1">
    <property type="protein sequence ID" value="Bm6232.1"/>
    <property type="gene ID" value="WBGene00226493"/>
</dbReference>
<dbReference type="GO" id="GO:1903356">
    <property type="term" value="P:positive regulation of distal tip cell migration"/>
    <property type="evidence" value="ECO:0007669"/>
    <property type="project" value="EnsemblMetazoa"/>
</dbReference>
<evidence type="ECO:0000313" key="11">
    <source>
        <dbReference type="Proteomes" id="UP000006672"/>
    </source>
</evidence>
<dbReference type="OrthoDB" id="5945655at2759"/>
<dbReference type="FunFam" id="3.30.2460.20:FF:000001">
    <property type="entry name" value="Wnt homolog"/>
    <property type="match status" value="1"/>
</dbReference>
<reference evidence="12" key="3">
    <citation type="submission" date="2022-04" db="UniProtKB">
        <authorList>
            <consortium name="WormBaseParasite"/>
        </authorList>
    </citation>
    <scope>IDENTIFICATION</scope>
</reference>
<keyword evidence="7" id="KW-1015">Disulfide bond</keyword>
<comment type="similarity">
    <text evidence="2 9">Belongs to the Wnt family.</text>
</comment>
<evidence type="ECO:0000313" key="10">
    <source>
        <dbReference type="EMBL" id="VIO85937.1"/>
    </source>
</evidence>
<dbReference type="GO" id="GO:1905491">
    <property type="term" value="P:positive regulation of sensory neuron axon guidance"/>
    <property type="evidence" value="ECO:0007669"/>
    <property type="project" value="EnsemblMetazoa"/>
</dbReference>
<comment type="function">
    <text evidence="9">Ligand for members of the frizzled family of seven transmembrane receptors.</text>
</comment>
<dbReference type="GO" id="GO:0097402">
    <property type="term" value="P:neuroblast migration"/>
    <property type="evidence" value="ECO:0007669"/>
    <property type="project" value="EnsemblMetazoa"/>
</dbReference>
<dbReference type="Proteomes" id="UP000006672">
    <property type="component" value="Unassembled WGS sequence"/>
</dbReference>
<accession>A0A4E9EP49</accession>
<dbReference type="GO" id="GO:1904937">
    <property type="term" value="P:sensory neuron migration"/>
    <property type="evidence" value="ECO:0007669"/>
    <property type="project" value="EnsemblMetazoa"/>
</dbReference>
<evidence type="ECO:0000256" key="9">
    <source>
        <dbReference type="RuleBase" id="RU003500"/>
    </source>
</evidence>
<dbReference type="KEGG" id="bmy:BM_BM6232"/>
<dbReference type="GO" id="GO:0000902">
    <property type="term" value="P:cell morphogenesis"/>
    <property type="evidence" value="ECO:0007669"/>
    <property type="project" value="UniProtKB-ARBA"/>
</dbReference>
<evidence type="ECO:0000256" key="1">
    <source>
        <dbReference type="ARBA" id="ARBA00004498"/>
    </source>
</evidence>